<evidence type="ECO:0008006" key="5">
    <source>
        <dbReference type="Google" id="ProtNLM"/>
    </source>
</evidence>
<sequence>MREALPNSIDWARWGCADTTAPVPRLPSAGYWMLSGYGLRASRLWLAVTMLVTLVLLMGFGLPEDDPKQEATGTVPPGGGRVTFEIGKDDPHNPTGNRFTSERFEKVLNVTLNSVVFRSADLELTTVGTYIEVAPRLTEPILLGLAVLAVRNRVKR</sequence>
<dbReference type="Proteomes" id="UP001257627">
    <property type="component" value="Unassembled WGS sequence"/>
</dbReference>
<evidence type="ECO:0000256" key="2">
    <source>
        <dbReference type="SAM" id="Phobius"/>
    </source>
</evidence>
<protein>
    <recommendedName>
        <fullName evidence="5">PEP-CTERM protein-sorting domain-containing protein</fullName>
    </recommendedName>
</protein>
<dbReference type="RefSeq" id="WP_316738496.1">
    <property type="nucleotide sequence ID" value="NZ_JARAKF010000003.1"/>
</dbReference>
<keyword evidence="4" id="KW-1185">Reference proteome</keyword>
<feature type="region of interest" description="Disordered" evidence="1">
    <location>
        <begin position="66"/>
        <end position="97"/>
    </location>
</feature>
<keyword evidence="2" id="KW-0812">Transmembrane</keyword>
<keyword evidence="2" id="KW-1133">Transmembrane helix</keyword>
<comment type="caution">
    <text evidence="3">The sequence shown here is derived from an EMBL/GenBank/DDBJ whole genome shotgun (WGS) entry which is preliminary data.</text>
</comment>
<keyword evidence="2" id="KW-0472">Membrane</keyword>
<gene>
    <name evidence="3" type="ORF">PU648_56855</name>
</gene>
<dbReference type="EMBL" id="JARAKF010000003">
    <property type="protein sequence ID" value="MDU9001534.1"/>
    <property type="molecule type" value="Genomic_DNA"/>
</dbReference>
<evidence type="ECO:0000313" key="3">
    <source>
        <dbReference type="EMBL" id="MDU9001534.1"/>
    </source>
</evidence>
<evidence type="ECO:0000313" key="4">
    <source>
        <dbReference type="Proteomes" id="UP001257627"/>
    </source>
</evidence>
<keyword evidence="3" id="KW-0614">Plasmid</keyword>
<feature type="transmembrane region" description="Helical" evidence="2">
    <location>
        <begin position="44"/>
        <end position="62"/>
    </location>
</feature>
<accession>A0ABU3V5U4</accession>
<organism evidence="3 4">
    <name type="scientific">Streptomyces mirabilis</name>
    <dbReference type="NCBI Taxonomy" id="68239"/>
    <lineage>
        <taxon>Bacteria</taxon>
        <taxon>Bacillati</taxon>
        <taxon>Actinomycetota</taxon>
        <taxon>Actinomycetes</taxon>
        <taxon>Kitasatosporales</taxon>
        <taxon>Streptomycetaceae</taxon>
        <taxon>Streptomyces</taxon>
    </lineage>
</organism>
<proteinExistence type="predicted"/>
<name>A0ABU3V5U4_9ACTN</name>
<reference evidence="3 4" key="1">
    <citation type="submission" date="2023-02" db="EMBL/GenBank/DDBJ databases">
        <authorList>
            <person name="Maleckis M."/>
        </authorList>
    </citation>
    <scope>NUCLEOTIDE SEQUENCE [LARGE SCALE GENOMIC DNA]</scope>
    <source>
        <strain evidence="3 4">P8-A2</strain>
        <plasmid evidence="3">unnamed1</plasmid>
    </source>
</reference>
<evidence type="ECO:0000256" key="1">
    <source>
        <dbReference type="SAM" id="MobiDB-lite"/>
    </source>
</evidence>
<geneLocation type="plasmid" evidence="3">
    <name>unnamed1</name>
</geneLocation>